<keyword evidence="5" id="KW-1185">Reference proteome</keyword>
<feature type="domain" description="PDZ" evidence="3">
    <location>
        <begin position="274"/>
        <end position="348"/>
    </location>
</feature>
<dbReference type="SMART" id="SM00228">
    <property type="entry name" value="PDZ"/>
    <property type="match status" value="1"/>
</dbReference>
<gene>
    <name evidence="4" type="ORF">GCM10023318_08130</name>
</gene>
<keyword evidence="1" id="KW-0645">Protease</keyword>
<reference evidence="5" key="1">
    <citation type="journal article" date="2019" name="Int. J. Syst. Evol. Microbiol.">
        <title>The Global Catalogue of Microorganisms (GCM) 10K type strain sequencing project: providing services to taxonomists for standard genome sequencing and annotation.</title>
        <authorList>
            <consortium name="The Broad Institute Genomics Platform"/>
            <consortium name="The Broad Institute Genome Sequencing Center for Infectious Disease"/>
            <person name="Wu L."/>
            <person name="Ma J."/>
        </authorList>
    </citation>
    <scope>NUCLEOTIDE SEQUENCE [LARGE SCALE GENOMIC DNA]</scope>
    <source>
        <strain evidence="5">JCM 18298</strain>
    </source>
</reference>
<dbReference type="PRINTS" id="PR00834">
    <property type="entry name" value="PROTEASES2C"/>
</dbReference>
<evidence type="ECO:0000256" key="2">
    <source>
        <dbReference type="ARBA" id="ARBA00022801"/>
    </source>
</evidence>
<keyword evidence="2" id="KW-0378">Hydrolase</keyword>
<name>A0ABP9JX36_9NOCA</name>
<proteinExistence type="predicted"/>
<dbReference type="SUPFAM" id="SSF50156">
    <property type="entry name" value="PDZ domain-like"/>
    <property type="match status" value="1"/>
</dbReference>
<dbReference type="Proteomes" id="UP001500603">
    <property type="component" value="Unassembled WGS sequence"/>
</dbReference>
<evidence type="ECO:0000256" key="1">
    <source>
        <dbReference type="ARBA" id="ARBA00022670"/>
    </source>
</evidence>
<evidence type="ECO:0000313" key="4">
    <source>
        <dbReference type="EMBL" id="GAA5044829.1"/>
    </source>
</evidence>
<organism evidence="4 5">
    <name type="scientific">Nocardia callitridis</name>
    <dbReference type="NCBI Taxonomy" id="648753"/>
    <lineage>
        <taxon>Bacteria</taxon>
        <taxon>Bacillati</taxon>
        <taxon>Actinomycetota</taxon>
        <taxon>Actinomycetes</taxon>
        <taxon>Mycobacteriales</taxon>
        <taxon>Nocardiaceae</taxon>
        <taxon>Nocardia</taxon>
    </lineage>
</organism>
<dbReference type="RefSeq" id="WP_345493634.1">
    <property type="nucleotide sequence ID" value="NZ_BAABJM010000001.1"/>
</dbReference>
<comment type="caution">
    <text evidence="4">The sequence shown here is derived from an EMBL/GenBank/DDBJ whole genome shotgun (WGS) entry which is preliminary data.</text>
</comment>
<evidence type="ECO:0000259" key="3">
    <source>
        <dbReference type="PROSITE" id="PS50106"/>
    </source>
</evidence>
<dbReference type="SUPFAM" id="SSF50494">
    <property type="entry name" value="Trypsin-like serine proteases"/>
    <property type="match status" value="1"/>
</dbReference>
<accession>A0ABP9JX36</accession>
<dbReference type="Gene3D" id="2.30.42.10">
    <property type="match status" value="1"/>
</dbReference>
<dbReference type="InterPro" id="IPR051201">
    <property type="entry name" value="Chloro_Bact_Ser_Proteases"/>
</dbReference>
<dbReference type="InterPro" id="IPR036034">
    <property type="entry name" value="PDZ_sf"/>
</dbReference>
<dbReference type="InterPro" id="IPR001940">
    <property type="entry name" value="Peptidase_S1C"/>
</dbReference>
<sequence length="364" mass="36184">MRHQPHGGRALTTVIVAMLAIAAFLAYRGELPGFRASGTADTTDVATLTAPEPPLDQAAVAAAVDPVLVDIKASTGTFGLSSAGSGIVLTADGQVLTSHHVVKGADRVTVTDVGNGKLYTASVLGYDSTADIALLALAGASGLPAAKLGSSAQLRLRQQVLALGNAGGVGGTPTAVAGLITDLDSTIVALNAADLSRKALTGVLEVSAAVSPGQSGGAVVDRAGSVIGVIAAASGEHEGGADRAPSGYAVPIDAAMNIVEQIRSGTPTERVHVGPTATLGVLISDAESGGARIDLTIYGQPAQRAGLAEGEVITALDGRAIASARALREAINVRKPDDVVTLEITEAEGGVRTVPVVLVLGSPN</sequence>
<dbReference type="PROSITE" id="PS50106">
    <property type="entry name" value="PDZ"/>
    <property type="match status" value="1"/>
</dbReference>
<dbReference type="Pfam" id="PF13365">
    <property type="entry name" value="Trypsin_2"/>
    <property type="match status" value="1"/>
</dbReference>
<dbReference type="EMBL" id="BAABJM010000001">
    <property type="protein sequence ID" value="GAA5044829.1"/>
    <property type="molecule type" value="Genomic_DNA"/>
</dbReference>
<dbReference type="PANTHER" id="PTHR43343:SF3">
    <property type="entry name" value="PROTEASE DO-LIKE 8, CHLOROPLASTIC"/>
    <property type="match status" value="1"/>
</dbReference>
<protein>
    <submittedName>
        <fullName evidence="4">Trypsin-like peptidase domain-containing protein</fullName>
    </submittedName>
</protein>
<dbReference type="InterPro" id="IPR009003">
    <property type="entry name" value="Peptidase_S1_PA"/>
</dbReference>
<dbReference type="PANTHER" id="PTHR43343">
    <property type="entry name" value="PEPTIDASE S12"/>
    <property type="match status" value="1"/>
</dbReference>
<dbReference type="Pfam" id="PF13180">
    <property type="entry name" value="PDZ_2"/>
    <property type="match status" value="1"/>
</dbReference>
<dbReference type="InterPro" id="IPR001478">
    <property type="entry name" value="PDZ"/>
</dbReference>
<dbReference type="Gene3D" id="2.40.10.120">
    <property type="match status" value="1"/>
</dbReference>
<evidence type="ECO:0000313" key="5">
    <source>
        <dbReference type="Proteomes" id="UP001500603"/>
    </source>
</evidence>